<protein>
    <submittedName>
        <fullName evidence="2">Uncharacterized protein</fullName>
    </submittedName>
</protein>
<reference evidence="2 3" key="1">
    <citation type="journal article" date="2013" name="Curr. Biol.">
        <title>The Genome of the Foraminiferan Reticulomyxa filosa.</title>
        <authorList>
            <person name="Glockner G."/>
            <person name="Hulsmann N."/>
            <person name="Schleicher M."/>
            <person name="Noegel A.A."/>
            <person name="Eichinger L."/>
            <person name="Gallinger C."/>
            <person name="Pawlowski J."/>
            <person name="Sierra R."/>
            <person name="Euteneuer U."/>
            <person name="Pillet L."/>
            <person name="Moustafa A."/>
            <person name="Platzer M."/>
            <person name="Groth M."/>
            <person name="Szafranski K."/>
            <person name="Schliwa M."/>
        </authorList>
    </citation>
    <scope>NUCLEOTIDE SEQUENCE [LARGE SCALE GENOMIC DNA]</scope>
</reference>
<dbReference type="Proteomes" id="UP000023152">
    <property type="component" value="Unassembled WGS sequence"/>
</dbReference>
<feature type="compositionally biased region" description="Basic and acidic residues" evidence="1">
    <location>
        <begin position="52"/>
        <end position="61"/>
    </location>
</feature>
<comment type="caution">
    <text evidence="2">The sequence shown here is derived from an EMBL/GenBank/DDBJ whole genome shotgun (WGS) entry which is preliminary data.</text>
</comment>
<evidence type="ECO:0000256" key="1">
    <source>
        <dbReference type="SAM" id="MobiDB-lite"/>
    </source>
</evidence>
<sequence length="204" mass="23339">MLRIYQKKKDVCVEKKKKKKSDLEAILSSFLGEDGLALGKGIEKHSIVDKQENHDSNRNGGHDYNSSQLNPYASSFNPKEMHYNNNALQLNHNVMSTVKEKYMWDILFLCVWFKNKQKKKTKKNGMGNSSDIYTTNVKSKLNVYMSDGNKSLSRETHSKCLDSDEENTRNTTDTSATNTNQPKCDPTHSAFVQQSPWFDDDEEG</sequence>
<evidence type="ECO:0000313" key="2">
    <source>
        <dbReference type="EMBL" id="ETO16037.1"/>
    </source>
</evidence>
<organism evidence="2 3">
    <name type="scientific">Reticulomyxa filosa</name>
    <dbReference type="NCBI Taxonomy" id="46433"/>
    <lineage>
        <taxon>Eukaryota</taxon>
        <taxon>Sar</taxon>
        <taxon>Rhizaria</taxon>
        <taxon>Retaria</taxon>
        <taxon>Foraminifera</taxon>
        <taxon>Monothalamids</taxon>
        <taxon>Reticulomyxidae</taxon>
        <taxon>Reticulomyxa</taxon>
    </lineage>
</organism>
<feature type="region of interest" description="Disordered" evidence="1">
    <location>
        <begin position="148"/>
        <end position="204"/>
    </location>
</feature>
<keyword evidence="3" id="KW-1185">Reference proteome</keyword>
<feature type="compositionally biased region" description="Low complexity" evidence="1">
    <location>
        <begin position="169"/>
        <end position="180"/>
    </location>
</feature>
<feature type="compositionally biased region" description="Basic and acidic residues" evidence="1">
    <location>
        <begin position="152"/>
        <end position="168"/>
    </location>
</feature>
<proteinExistence type="predicted"/>
<dbReference type="EMBL" id="ASPP01018619">
    <property type="protein sequence ID" value="ETO16037.1"/>
    <property type="molecule type" value="Genomic_DNA"/>
</dbReference>
<name>X6MRG6_RETFI</name>
<evidence type="ECO:0000313" key="3">
    <source>
        <dbReference type="Proteomes" id="UP000023152"/>
    </source>
</evidence>
<accession>X6MRG6</accession>
<feature type="region of interest" description="Disordered" evidence="1">
    <location>
        <begin position="52"/>
        <end position="71"/>
    </location>
</feature>
<dbReference type="AlphaFoldDB" id="X6MRG6"/>
<gene>
    <name evidence="2" type="ORF">RFI_21324</name>
</gene>